<feature type="domain" description="Glycoside hydrolase family 2 catalytic" evidence="8">
    <location>
        <begin position="333"/>
        <end position="488"/>
    </location>
</feature>
<evidence type="ECO:0000313" key="10">
    <source>
        <dbReference type="EMBL" id="MBW8687874.1"/>
    </source>
</evidence>
<dbReference type="Gene3D" id="2.60.120.260">
    <property type="entry name" value="Galactose-binding domain-like"/>
    <property type="match status" value="1"/>
</dbReference>
<feature type="domain" description="Glycosyl hydrolases family 2 sugar binding" evidence="9">
    <location>
        <begin position="27"/>
        <end position="217"/>
    </location>
</feature>
<keyword evidence="4" id="KW-0378">Hydrolase</keyword>
<dbReference type="SUPFAM" id="SSF49303">
    <property type="entry name" value="beta-Galactosidase/glucuronidase domain"/>
    <property type="match status" value="1"/>
</dbReference>
<dbReference type="Pfam" id="PF02837">
    <property type="entry name" value="Glyco_hydro_2_N"/>
    <property type="match status" value="1"/>
</dbReference>
<evidence type="ECO:0000256" key="3">
    <source>
        <dbReference type="ARBA" id="ARBA00012756"/>
    </source>
</evidence>
<evidence type="ECO:0000256" key="4">
    <source>
        <dbReference type="ARBA" id="ARBA00022801"/>
    </source>
</evidence>
<proteinExistence type="inferred from homology"/>
<comment type="similarity">
    <text evidence="2">Belongs to the glycosyl hydrolase 2 family.</text>
</comment>
<dbReference type="InterPro" id="IPR008979">
    <property type="entry name" value="Galactose-bd-like_sf"/>
</dbReference>
<evidence type="ECO:0000259" key="7">
    <source>
        <dbReference type="Pfam" id="PF00703"/>
    </source>
</evidence>
<dbReference type="SUPFAM" id="SSF49785">
    <property type="entry name" value="Galactose-binding domain-like"/>
    <property type="match status" value="1"/>
</dbReference>
<comment type="catalytic activity">
    <reaction evidence="1">
        <text>Hydrolysis of terminal non-reducing beta-D-galactose residues in beta-D-galactosides.</text>
        <dbReference type="EC" id="3.2.1.23"/>
    </reaction>
</comment>
<feature type="domain" description="Glycoside hydrolase family 2 immunoglobulin-like beta-sandwich" evidence="7">
    <location>
        <begin position="223"/>
        <end position="331"/>
    </location>
</feature>
<dbReference type="InterPro" id="IPR006102">
    <property type="entry name" value="Ig-like_GH2"/>
</dbReference>
<dbReference type="EMBL" id="JAICCF010000005">
    <property type="protein sequence ID" value="MBW8687874.1"/>
    <property type="molecule type" value="Genomic_DNA"/>
</dbReference>
<dbReference type="PANTHER" id="PTHR46323">
    <property type="entry name" value="BETA-GALACTOSIDASE"/>
    <property type="match status" value="1"/>
</dbReference>
<organism evidence="10 11">
    <name type="scientific">Chitinophaga rhizophila</name>
    <dbReference type="NCBI Taxonomy" id="2866212"/>
    <lineage>
        <taxon>Bacteria</taxon>
        <taxon>Pseudomonadati</taxon>
        <taxon>Bacteroidota</taxon>
        <taxon>Chitinophagia</taxon>
        <taxon>Chitinophagales</taxon>
        <taxon>Chitinophagaceae</taxon>
        <taxon>Chitinophaga</taxon>
    </lineage>
</organism>
<dbReference type="InterPro" id="IPR036156">
    <property type="entry name" value="Beta-gal/glucu_dom_sf"/>
</dbReference>
<dbReference type="PANTHER" id="PTHR46323:SF2">
    <property type="entry name" value="BETA-GALACTOSIDASE"/>
    <property type="match status" value="1"/>
</dbReference>
<dbReference type="InterPro" id="IPR050347">
    <property type="entry name" value="Bact_Beta-galactosidase"/>
</dbReference>
<sequence>MFCNPIKTFICLLLCGMLSHAHAQEISLAGPWRFQTDKEDKGISEAWFLKELPGTVRLPGSMTENGLGDDVTLHTKWTGSIYDSSFFFRASLARYREEGQLKIPFWLTPLKHYTGVAWYQKSITIPANWQGKNRQLFLERAHTQTTVWIDNTIIGKGNSLVAPHQFNIPPHISAGKHVLTVRIDNRLDQMNVGPDSHSVTDHTQGNWNGLTGKLALQATPALHMADIQVYPDLAAQQARVVITTVNNNSAAIQGRIVLQAASKNTARKHTTAQVTVDVTAKPNDTTFTEAILPMGNSFLPWDEFSPALYTLSVSLNAATGEQKQEVRFGMREVKVTGQSILVNGNKIYLRGDVNNCEFPLTGYAPMDVAAWRKLFAVAKSHGLNHMRFHSWCPPEAAFAAADEAGFYLQPEGPSWPNHGTSLGDNRFIDQYLYEETARILKAYGNHPSFCMFAAGNEPAGRNQVKYLQQFVTHWRKQDNRRVYAAAAVGMSWPLYSDADYMIKSGPRGLNWQTIAPETVSDYQEKIKTFTIPYVTHEMGQWCVFPDFSEIKKYTGITRARNFELFQSELQAHDMGDRAKDFLMASGKLQALCYKQEIEKSLRTPNGAGFQLLGLQDFPGQGTALIGVINAFWQEKGYLTAKEWSRFCNVTVPLTRIAKFTYSNNETFVTPVEICHYGPQDLTNAVVSWRITDEGNAVLQKGTLPATTIRKGGNTFVDSIRFSTADIKKAARLKLTVSVNNTAAENDWHFWVYPEVAPVTGNVHYTDTIDAKTMAVLEQGGTVFLHAAGKVVKGKEIVQHFTPVFWNTSWFKMRPPHTLGITLDPAHPAFKYFPTAYHSDLQWWEIVNQAQVMHLEDFPKGFRPLVQPIDTWFMNRKLALIMEANVGKGKMIISSADLTSMPDKRLAARQLLYSLQQYMASAAFKPAGTVDLAVVKDLFVSPSKERWENFTKQNPDELKPQQITK</sequence>
<reference evidence="10 11" key="1">
    <citation type="submission" date="2021-08" db="EMBL/GenBank/DDBJ databases">
        <title>The genome sequence of Chitinophaga sp. B61.</title>
        <authorList>
            <person name="Zhang X."/>
        </authorList>
    </citation>
    <scope>NUCLEOTIDE SEQUENCE [LARGE SCALE GENOMIC DNA]</scope>
    <source>
        <strain evidence="10 11">B61</strain>
    </source>
</reference>
<evidence type="ECO:0000256" key="6">
    <source>
        <dbReference type="SAM" id="SignalP"/>
    </source>
</evidence>
<dbReference type="Pfam" id="PF00703">
    <property type="entry name" value="Glyco_hydro_2"/>
    <property type="match status" value="1"/>
</dbReference>
<name>A0ABS7GJJ8_9BACT</name>
<dbReference type="Gene3D" id="3.20.20.80">
    <property type="entry name" value="Glycosidases"/>
    <property type="match status" value="1"/>
</dbReference>
<comment type="caution">
    <text evidence="10">The sequence shown here is derived from an EMBL/GenBank/DDBJ whole genome shotgun (WGS) entry which is preliminary data.</text>
</comment>
<evidence type="ECO:0000256" key="5">
    <source>
        <dbReference type="ARBA" id="ARBA00023295"/>
    </source>
</evidence>
<evidence type="ECO:0000256" key="1">
    <source>
        <dbReference type="ARBA" id="ARBA00001412"/>
    </source>
</evidence>
<dbReference type="InterPro" id="IPR006103">
    <property type="entry name" value="Glyco_hydro_2_cat"/>
</dbReference>
<feature type="chain" id="PRO_5046229770" description="beta-galactosidase" evidence="6">
    <location>
        <begin position="24"/>
        <end position="964"/>
    </location>
</feature>
<dbReference type="EC" id="3.2.1.23" evidence="3"/>
<evidence type="ECO:0000256" key="2">
    <source>
        <dbReference type="ARBA" id="ARBA00007401"/>
    </source>
</evidence>
<protein>
    <recommendedName>
        <fullName evidence="3">beta-galactosidase</fullName>
        <ecNumber evidence="3">3.2.1.23</ecNumber>
    </recommendedName>
</protein>
<dbReference type="InterPro" id="IPR006104">
    <property type="entry name" value="Glyco_hydro_2_N"/>
</dbReference>
<evidence type="ECO:0000259" key="8">
    <source>
        <dbReference type="Pfam" id="PF02836"/>
    </source>
</evidence>
<gene>
    <name evidence="10" type="ORF">K1Y79_26280</name>
</gene>
<evidence type="ECO:0000313" key="11">
    <source>
        <dbReference type="Proteomes" id="UP000812961"/>
    </source>
</evidence>
<dbReference type="Pfam" id="PF02836">
    <property type="entry name" value="Glyco_hydro_2_C"/>
    <property type="match status" value="1"/>
</dbReference>
<dbReference type="Proteomes" id="UP000812961">
    <property type="component" value="Unassembled WGS sequence"/>
</dbReference>
<keyword evidence="5" id="KW-0326">Glycosidase</keyword>
<accession>A0ABS7GJJ8</accession>
<keyword evidence="6" id="KW-0732">Signal</keyword>
<feature type="signal peptide" evidence="6">
    <location>
        <begin position="1"/>
        <end position="23"/>
    </location>
</feature>
<evidence type="ECO:0000259" key="9">
    <source>
        <dbReference type="Pfam" id="PF02837"/>
    </source>
</evidence>
<keyword evidence="11" id="KW-1185">Reference proteome</keyword>
<dbReference type="SUPFAM" id="SSF51445">
    <property type="entry name" value="(Trans)glycosidases"/>
    <property type="match status" value="1"/>
</dbReference>
<dbReference type="InterPro" id="IPR017853">
    <property type="entry name" value="GH"/>
</dbReference>